<dbReference type="Proteomes" id="UP000315891">
    <property type="component" value="Chromosome"/>
</dbReference>
<dbReference type="RefSeq" id="WP_143878527.1">
    <property type="nucleotide sequence ID" value="NZ_BAABLZ010000002.1"/>
</dbReference>
<evidence type="ECO:0000313" key="2">
    <source>
        <dbReference type="EMBL" id="QDQ73014.1"/>
    </source>
</evidence>
<proteinExistence type="predicted"/>
<accession>A0A516V3C7</accession>
<keyword evidence="3" id="KW-1185">Reference proteome</keyword>
<feature type="signal peptide" evidence="1">
    <location>
        <begin position="1"/>
        <end position="20"/>
    </location>
</feature>
<protein>
    <submittedName>
        <fullName evidence="2">Peptidoglycan-associated outer membrane lipoprotein</fullName>
    </submittedName>
</protein>
<dbReference type="AlphaFoldDB" id="A0A516V3C7"/>
<dbReference type="EMBL" id="CP041742">
    <property type="protein sequence ID" value="QDQ73014.1"/>
    <property type="molecule type" value="Genomic_DNA"/>
</dbReference>
<dbReference type="OrthoDB" id="5966509at2"/>
<evidence type="ECO:0000256" key="1">
    <source>
        <dbReference type="SAM" id="SignalP"/>
    </source>
</evidence>
<dbReference type="PROSITE" id="PS51257">
    <property type="entry name" value="PROKAR_LIPOPROTEIN"/>
    <property type="match status" value="1"/>
</dbReference>
<sequence length="153" mass="15428">MNTTLRITTATALLASLALAGCATTSPGYGNGGYNNGYSSASCYDCGTVQSIENVGRTPNATGAVLGGIVGAAATREAVKNHTDSSAKANRAAVAGAVAGAVVGNAIQNHTGTGYNIVVRTNDGRTITAMQDDLGSIRVGSYVEVRNGRAYLR</sequence>
<evidence type="ECO:0000313" key="3">
    <source>
        <dbReference type="Proteomes" id="UP000315891"/>
    </source>
</evidence>
<reference evidence="2 3" key="1">
    <citation type="submission" date="2019-07" db="EMBL/GenBank/DDBJ databases">
        <title>Lysobacter weifangensis sp. nov., isolated from bensulfuron-methyl contaminated farmland soil.</title>
        <authorList>
            <person name="Zhao H."/>
        </authorList>
    </citation>
    <scope>NUCLEOTIDE SEQUENCE [LARGE SCALE GENOMIC DNA]</scope>
    <source>
        <strain evidence="2 3">CC-Bw-6</strain>
    </source>
</reference>
<name>A0A516V3C7_9GAMM</name>
<keyword evidence="1" id="KW-0732">Signal</keyword>
<organism evidence="2 3">
    <name type="scientific">Pseudoluteimonas lycopersici</name>
    <dbReference type="NCBI Taxonomy" id="1324796"/>
    <lineage>
        <taxon>Bacteria</taxon>
        <taxon>Pseudomonadati</taxon>
        <taxon>Pseudomonadota</taxon>
        <taxon>Gammaproteobacteria</taxon>
        <taxon>Lysobacterales</taxon>
        <taxon>Lysobacteraceae</taxon>
        <taxon>Pseudoluteimonas</taxon>
    </lineage>
</organism>
<keyword evidence="2" id="KW-0449">Lipoprotein</keyword>
<gene>
    <name evidence="2" type="ORF">FNZ56_03585</name>
</gene>
<feature type="chain" id="PRO_5022243704" evidence="1">
    <location>
        <begin position="21"/>
        <end position="153"/>
    </location>
</feature>